<proteinExistence type="predicted"/>
<evidence type="ECO:0000313" key="1">
    <source>
        <dbReference type="EMBL" id="WGM03259.1"/>
    </source>
</evidence>
<dbReference type="EMBL" id="CP123505">
    <property type="protein sequence ID" value="WGM03259.1"/>
    <property type="molecule type" value="Genomic_DNA"/>
</dbReference>
<protein>
    <submittedName>
        <fullName evidence="1">Uncharacterized protein</fullName>
    </submittedName>
</protein>
<name>A0AA95GUM0_9GAMM</name>
<dbReference type="Proteomes" id="UP001177595">
    <property type="component" value="Plasmid paPv1"/>
</dbReference>
<keyword evidence="1" id="KW-0614">Plasmid</keyword>
<evidence type="ECO:0000313" key="2">
    <source>
        <dbReference type="Proteomes" id="UP001177595"/>
    </source>
</evidence>
<organism evidence="1 2">
    <name type="scientific">Arsenophonus nasoniae</name>
    <name type="common">son-killer infecting Nasonia vitripennis</name>
    <dbReference type="NCBI Taxonomy" id="638"/>
    <lineage>
        <taxon>Bacteria</taxon>
        <taxon>Pseudomonadati</taxon>
        <taxon>Pseudomonadota</taxon>
        <taxon>Gammaproteobacteria</taxon>
        <taxon>Enterobacterales</taxon>
        <taxon>Morganellaceae</taxon>
        <taxon>Arsenophonus</taxon>
    </lineage>
</organism>
<gene>
    <name evidence="1" type="ORF">QE210_17780</name>
</gene>
<accession>A0AA95GUM0</accession>
<sequence>MTLFTRKLESPSDTKRKFVKAQNLPILEGSVSLCDYLKKIGERRAFIVTEILDEQDWVPFERCYSSTV</sequence>
<dbReference type="RefSeq" id="WP_280626375.1">
    <property type="nucleotide sequence ID" value="NZ_CP123505.1"/>
</dbReference>
<dbReference type="AlphaFoldDB" id="A0AA95GUM0"/>
<geneLocation type="plasmid" evidence="1 2">
    <name>paPv1</name>
</geneLocation>
<reference evidence="1" key="1">
    <citation type="submission" date="2023-04" db="EMBL/GenBank/DDBJ databases">
        <title>Genome dynamics across the evolutionary transition to endosymbiosis.</title>
        <authorList>
            <person name="Siozios S."/>
            <person name="Nadal-Jimenez P."/>
            <person name="Azagi T."/>
            <person name="Sprong H."/>
            <person name="Frost C.L."/>
            <person name="Parratt S.R."/>
            <person name="Taylor G."/>
            <person name="Brettell L."/>
            <person name="Lew K.C."/>
            <person name="Croft L."/>
            <person name="King K.C."/>
            <person name="Brockhurst M.A."/>
            <person name="Hypsa V."/>
            <person name="Novakova E."/>
            <person name="Darby A.C."/>
            <person name="Hurst G.D.D."/>
        </authorList>
    </citation>
    <scope>NUCLEOTIDE SEQUENCE</scope>
    <source>
        <strain evidence="1">APv</strain>
        <plasmid evidence="1">paPv1</plasmid>
    </source>
</reference>